<reference evidence="4" key="1">
    <citation type="submission" date="2016-10" db="EMBL/GenBank/DDBJ databases">
        <authorList>
            <person name="Varghese N."/>
            <person name="Submissions S."/>
        </authorList>
    </citation>
    <scope>NUCLEOTIDE SEQUENCE [LARGE SCALE GENOMIC DNA]</scope>
    <source>
        <strain evidence="4">DSM 15282</strain>
    </source>
</reference>
<keyword evidence="3" id="KW-0378">Hydrolase</keyword>
<dbReference type="PROSITE" id="PS52035">
    <property type="entry name" value="PEPTIDASE_M14"/>
    <property type="match status" value="1"/>
</dbReference>
<gene>
    <name evidence="3" type="ORF">SAMN04488519_1119</name>
</gene>
<dbReference type="InterPro" id="IPR000834">
    <property type="entry name" value="Peptidase_M14"/>
</dbReference>
<accession>A0A1I5J1Q7</accession>
<dbReference type="AlphaFoldDB" id="A0A1I5J1Q7"/>
<dbReference type="SUPFAM" id="SSF52317">
    <property type="entry name" value="Class I glutamine amidotransferase-like"/>
    <property type="match status" value="1"/>
</dbReference>
<dbReference type="EMBL" id="FOVW01000011">
    <property type="protein sequence ID" value="SFO66774.1"/>
    <property type="molecule type" value="Genomic_DNA"/>
</dbReference>
<dbReference type="GO" id="GO:0008270">
    <property type="term" value="F:zinc ion binding"/>
    <property type="evidence" value="ECO:0007669"/>
    <property type="project" value="InterPro"/>
</dbReference>
<name>A0A1I5J1Q7_9BACT</name>
<dbReference type="STRING" id="226506.SAMN04488519_1119"/>
<comment type="similarity">
    <text evidence="1">Belongs to the peptidase M14 family.</text>
</comment>
<dbReference type="Gene3D" id="3.40.630.10">
    <property type="entry name" value="Zn peptidases"/>
    <property type="match status" value="1"/>
</dbReference>
<keyword evidence="3" id="KW-0645">Protease</keyword>
<dbReference type="SMART" id="SM00631">
    <property type="entry name" value="Zn_pept"/>
    <property type="match status" value="1"/>
</dbReference>
<evidence type="ECO:0000259" key="2">
    <source>
        <dbReference type="PROSITE" id="PS52035"/>
    </source>
</evidence>
<feature type="domain" description="Peptidase M14" evidence="2">
    <location>
        <begin position="75"/>
        <end position="404"/>
    </location>
</feature>
<dbReference type="SUPFAM" id="SSF53187">
    <property type="entry name" value="Zn-dependent exopeptidases"/>
    <property type="match status" value="1"/>
</dbReference>
<evidence type="ECO:0000313" key="4">
    <source>
        <dbReference type="Proteomes" id="UP000199564"/>
    </source>
</evidence>
<dbReference type="GO" id="GO:0006508">
    <property type="term" value="P:proteolysis"/>
    <property type="evidence" value="ECO:0007669"/>
    <property type="project" value="InterPro"/>
</dbReference>
<organism evidence="3 4">
    <name type="scientific">Algoriphagus ornithinivorans</name>
    <dbReference type="NCBI Taxonomy" id="226506"/>
    <lineage>
        <taxon>Bacteria</taxon>
        <taxon>Pseudomonadati</taxon>
        <taxon>Bacteroidota</taxon>
        <taxon>Cytophagia</taxon>
        <taxon>Cytophagales</taxon>
        <taxon>Cyclobacteriaceae</taxon>
        <taxon>Algoriphagus</taxon>
    </lineage>
</organism>
<dbReference type="Proteomes" id="UP000199564">
    <property type="component" value="Unassembled WGS sequence"/>
</dbReference>
<evidence type="ECO:0000313" key="3">
    <source>
        <dbReference type="EMBL" id="SFO66774.1"/>
    </source>
</evidence>
<keyword evidence="4" id="KW-1185">Reference proteome</keyword>
<dbReference type="InterPro" id="IPR029062">
    <property type="entry name" value="Class_I_gatase-like"/>
</dbReference>
<comment type="caution">
    <text evidence="1">Lacks conserved residue(s) required for the propagation of feature annotation.</text>
</comment>
<sequence length="873" mass="98863">MNAIKKPLMDFSLSGQIPFLIFRKLPNMKKLLTALIFSLFTFLQAYAQVDYFFPGESFDPAIPSPEEFLGYPIGDWHTRYDLIVKYYEKLDAVSDLAQLQTIGYTHEHRPKIILTIASASNMANLEAIRQKQLQLADPSKPKPDVSSMPSIIHQGYGVHGNEPSSAEAAMLTAYWLLASQSDLAKNLRANAVVHFDPTVNPDGRDRHSLWANSNKGFPPVADPMDREHNEAWPGGRTNHYWFDLNRDWLPLAHPESQVKIAWYHQWYPNVTTDFHEMGTNSTYFFEPTKPYGSENPVVPRKNYDDINPRFAKYFAKYMDEIGSLYWTKEVFDNSYPGYGSTYPDIHGGLGLVFETASSRGHLQASQRGDISFAFTIRNHVVNSLATMEAALDNREYMHNYLREFFESAVSEGSKDPAKNYVFGDPYDASRNQLFIQFLRDHQIKVYENSSDLTVGGQSFKKGKSWVVPTAQPQYRMVRTMFEYVKEFADSVFYDASAWTMAASYGVPFASAPGAKPGTEVLNSSMPTYEFPEGNAYAYLIDWSDYFAPKMLHDLQQAGIHVELINRDFSSQTQDGRVDFARGTLMIPMGFQKLKKEDVQKHLKELAAKNSQKVYKVTTGLNVSGIDLGSNLVGAVQEPKVIMIVGPGISSYEAGEIWHLMDTKVGMPITKVNSDMFNRVNLFDYNTLIMPSGSYSSLSESSVSHIKDWVNRGGTIISMKSASLWLNQKEITKEAPVELERKPEPKELPFETRRDFEGAKEVGGSIYMARLDLSHPIAYGYRRETIPVYRNTNLFIQPSKDKYLTPIRYTANPYLGGYISKDNLEKLKQSASVLISPTGGGRVIHFFDSPNFRGAWYGTNKLFLNAIFFGNQMD</sequence>
<keyword evidence="3" id="KW-0121">Carboxypeptidase</keyword>
<dbReference type="GO" id="GO:0004181">
    <property type="term" value="F:metallocarboxypeptidase activity"/>
    <property type="evidence" value="ECO:0007669"/>
    <property type="project" value="InterPro"/>
</dbReference>
<protein>
    <submittedName>
        <fullName evidence="3">Zinc carboxypeptidase</fullName>
    </submittedName>
</protein>
<proteinExistence type="inferred from homology"/>
<dbReference type="CDD" id="cd06238">
    <property type="entry name" value="M14-like"/>
    <property type="match status" value="1"/>
</dbReference>
<dbReference type="Pfam" id="PF00246">
    <property type="entry name" value="Peptidase_M14"/>
    <property type="match status" value="1"/>
</dbReference>
<evidence type="ECO:0000256" key="1">
    <source>
        <dbReference type="PROSITE-ProRule" id="PRU01379"/>
    </source>
</evidence>